<organism evidence="2 3">
    <name type="scientific">Rugosimonospora africana</name>
    <dbReference type="NCBI Taxonomy" id="556532"/>
    <lineage>
        <taxon>Bacteria</taxon>
        <taxon>Bacillati</taxon>
        <taxon>Actinomycetota</taxon>
        <taxon>Actinomycetes</taxon>
        <taxon>Micromonosporales</taxon>
        <taxon>Micromonosporaceae</taxon>
        <taxon>Rugosimonospora</taxon>
    </lineage>
</organism>
<dbReference type="EMBL" id="BONZ01000067">
    <property type="protein sequence ID" value="GIH18454.1"/>
    <property type="molecule type" value="Genomic_DNA"/>
</dbReference>
<protein>
    <submittedName>
        <fullName evidence="2">Uncharacterized protein</fullName>
    </submittedName>
</protein>
<reference evidence="2" key="1">
    <citation type="submission" date="2021-01" db="EMBL/GenBank/DDBJ databases">
        <title>Whole genome shotgun sequence of Rugosimonospora africana NBRC 104875.</title>
        <authorList>
            <person name="Komaki H."/>
            <person name="Tamura T."/>
        </authorList>
    </citation>
    <scope>NUCLEOTIDE SEQUENCE</scope>
    <source>
        <strain evidence="2">NBRC 104875</strain>
    </source>
</reference>
<evidence type="ECO:0000313" key="2">
    <source>
        <dbReference type="EMBL" id="GIH18454.1"/>
    </source>
</evidence>
<proteinExistence type="predicted"/>
<evidence type="ECO:0000313" key="3">
    <source>
        <dbReference type="Proteomes" id="UP000642748"/>
    </source>
</evidence>
<feature type="region of interest" description="Disordered" evidence="1">
    <location>
        <begin position="18"/>
        <end position="48"/>
    </location>
</feature>
<name>A0A8J3QWK0_9ACTN</name>
<dbReference type="AlphaFoldDB" id="A0A8J3QWK0"/>
<keyword evidence="3" id="KW-1185">Reference proteome</keyword>
<evidence type="ECO:0000256" key="1">
    <source>
        <dbReference type="SAM" id="MobiDB-lite"/>
    </source>
</evidence>
<dbReference type="Proteomes" id="UP000642748">
    <property type="component" value="Unassembled WGS sequence"/>
</dbReference>
<gene>
    <name evidence="2" type="ORF">Raf01_66260</name>
</gene>
<sequence length="107" mass="11640">MNATTREGTPGAVTVVFRSSVNDQPPPVRLPEALVESPPLAESPLAESPLAEPLLVESLPHAVRRKPADAMPPAASRPRRVNLVEYDIRNLSRNTSGWVESPRRELG</sequence>
<feature type="compositionally biased region" description="Low complexity" evidence="1">
    <location>
        <begin position="36"/>
        <end position="48"/>
    </location>
</feature>
<comment type="caution">
    <text evidence="2">The sequence shown here is derived from an EMBL/GenBank/DDBJ whole genome shotgun (WGS) entry which is preliminary data.</text>
</comment>
<accession>A0A8J3QWK0</accession>